<feature type="binding site" evidence="8">
    <location>
        <position position="6"/>
    </location>
    <ligand>
        <name>Mg(2+)</name>
        <dbReference type="ChEBI" id="CHEBI:18420"/>
    </ligand>
</feature>
<keyword evidence="5 8" id="KW-0378">Hydrolase</keyword>
<feature type="binding site" evidence="8">
    <location>
        <position position="97"/>
    </location>
    <ligand>
        <name>Mg(2+)</name>
        <dbReference type="ChEBI" id="CHEBI:18420"/>
    </ligand>
</feature>
<dbReference type="PANTHER" id="PTHR33653:SF1">
    <property type="entry name" value="RIBONUCLEASE VAPC2"/>
    <property type="match status" value="1"/>
</dbReference>
<evidence type="ECO:0000256" key="5">
    <source>
        <dbReference type="ARBA" id="ARBA00022801"/>
    </source>
</evidence>
<evidence type="ECO:0000256" key="7">
    <source>
        <dbReference type="ARBA" id="ARBA00038093"/>
    </source>
</evidence>
<evidence type="ECO:0000256" key="3">
    <source>
        <dbReference type="ARBA" id="ARBA00022722"/>
    </source>
</evidence>
<protein>
    <recommendedName>
        <fullName evidence="8">Ribonuclease VapC</fullName>
        <shortName evidence="8">RNase VapC</shortName>
        <ecNumber evidence="8">3.1.-.-</ecNumber>
    </recommendedName>
    <alternativeName>
        <fullName evidence="8">Toxin VapC</fullName>
    </alternativeName>
</protein>
<evidence type="ECO:0000313" key="11">
    <source>
        <dbReference type="Proteomes" id="UP000179243"/>
    </source>
</evidence>
<evidence type="ECO:0000256" key="4">
    <source>
        <dbReference type="ARBA" id="ARBA00022723"/>
    </source>
</evidence>
<accession>A0A1F7F8I2</accession>
<dbReference type="HAMAP" id="MF_00265">
    <property type="entry name" value="VapC_Nob1"/>
    <property type="match status" value="1"/>
</dbReference>
<dbReference type="InterPro" id="IPR022907">
    <property type="entry name" value="VapC_family"/>
</dbReference>
<dbReference type="AlphaFoldDB" id="A0A1F7F8I2"/>
<keyword evidence="6 8" id="KW-0460">Magnesium</keyword>
<comment type="caution">
    <text evidence="10">The sequence shown here is derived from an EMBL/GenBank/DDBJ whole genome shotgun (WGS) entry which is preliminary data.</text>
</comment>
<dbReference type="GO" id="GO:0004540">
    <property type="term" value="F:RNA nuclease activity"/>
    <property type="evidence" value="ECO:0007669"/>
    <property type="project" value="InterPro"/>
</dbReference>
<organism evidence="10 11">
    <name type="scientific">Candidatus Raymondbacteria bacterium RIFOXYD12_FULL_49_13</name>
    <dbReference type="NCBI Taxonomy" id="1817890"/>
    <lineage>
        <taxon>Bacteria</taxon>
        <taxon>Raymondiibacteriota</taxon>
    </lineage>
</organism>
<keyword evidence="4 8" id="KW-0479">Metal-binding</keyword>
<evidence type="ECO:0000313" key="10">
    <source>
        <dbReference type="EMBL" id="OGK02826.1"/>
    </source>
</evidence>
<evidence type="ECO:0000256" key="8">
    <source>
        <dbReference type="HAMAP-Rule" id="MF_00265"/>
    </source>
</evidence>
<dbReference type="InterPro" id="IPR029060">
    <property type="entry name" value="PIN-like_dom_sf"/>
</dbReference>
<name>A0A1F7F8I2_UNCRA</name>
<dbReference type="Proteomes" id="UP000179243">
    <property type="component" value="Unassembled WGS sequence"/>
</dbReference>
<dbReference type="CDD" id="cd18742">
    <property type="entry name" value="PIN_VapC4-5_FitB-like"/>
    <property type="match status" value="1"/>
</dbReference>
<proteinExistence type="inferred from homology"/>
<dbReference type="GO" id="GO:0090729">
    <property type="term" value="F:toxin activity"/>
    <property type="evidence" value="ECO:0007669"/>
    <property type="project" value="UniProtKB-KW"/>
</dbReference>
<evidence type="ECO:0000256" key="2">
    <source>
        <dbReference type="ARBA" id="ARBA00022649"/>
    </source>
</evidence>
<evidence type="ECO:0000259" key="9">
    <source>
        <dbReference type="SMART" id="SM00670"/>
    </source>
</evidence>
<keyword evidence="3 8" id="KW-0540">Nuclease</keyword>
<dbReference type="Gene3D" id="3.40.50.1010">
    <property type="entry name" value="5'-nuclease"/>
    <property type="match status" value="1"/>
</dbReference>
<dbReference type="GO" id="GO:0016787">
    <property type="term" value="F:hydrolase activity"/>
    <property type="evidence" value="ECO:0007669"/>
    <property type="project" value="UniProtKB-KW"/>
</dbReference>
<keyword evidence="2 8" id="KW-1277">Toxin-antitoxin system</keyword>
<evidence type="ECO:0000256" key="6">
    <source>
        <dbReference type="ARBA" id="ARBA00022842"/>
    </source>
</evidence>
<dbReference type="SUPFAM" id="SSF88723">
    <property type="entry name" value="PIN domain-like"/>
    <property type="match status" value="1"/>
</dbReference>
<comment type="cofactor">
    <cofactor evidence="1 8">
        <name>Mg(2+)</name>
        <dbReference type="ChEBI" id="CHEBI:18420"/>
    </cofactor>
</comment>
<keyword evidence="8" id="KW-0800">Toxin</keyword>
<dbReference type="InterPro" id="IPR002716">
    <property type="entry name" value="PIN_dom"/>
</dbReference>
<dbReference type="Pfam" id="PF01850">
    <property type="entry name" value="PIN"/>
    <property type="match status" value="1"/>
</dbReference>
<reference evidence="10 11" key="1">
    <citation type="journal article" date="2016" name="Nat. Commun.">
        <title>Thousands of microbial genomes shed light on interconnected biogeochemical processes in an aquifer system.</title>
        <authorList>
            <person name="Anantharaman K."/>
            <person name="Brown C.T."/>
            <person name="Hug L.A."/>
            <person name="Sharon I."/>
            <person name="Castelle C.J."/>
            <person name="Probst A.J."/>
            <person name="Thomas B.C."/>
            <person name="Singh A."/>
            <person name="Wilkins M.J."/>
            <person name="Karaoz U."/>
            <person name="Brodie E.L."/>
            <person name="Williams K.H."/>
            <person name="Hubbard S.S."/>
            <person name="Banfield J.F."/>
        </authorList>
    </citation>
    <scope>NUCLEOTIDE SEQUENCE [LARGE SCALE GENOMIC DNA]</scope>
</reference>
<dbReference type="EC" id="3.1.-.-" evidence="8"/>
<dbReference type="SMART" id="SM00670">
    <property type="entry name" value="PINc"/>
    <property type="match status" value="1"/>
</dbReference>
<comment type="similarity">
    <text evidence="7 8">Belongs to the PINc/VapC protein family.</text>
</comment>
<dbReference type="EMBL" id="MFYX01000101">
    <property type="protein sequence ID" value="OGK02826.1"/>
    <property type="molecule type" value="Genomic_DNA"/>
</dbReference>
<evidence type="ECO:0000256" key="1">
    <source>
        <dbReference type="ARBA" id="ARBA00001946"/>
    </source>
</evidence>
<dbReference type="PANTHER" id="PTHR33653">
    <property type="entry name" value="RIBONUCLEASE VAPC2"/>
    <property type="match status" value="1"/>
</dbReference>
<feature type="domain" description="PIN" evidence="9">
    <location>
        <begin position="1"/>
        <end position="120"/>
    </location>
</feature>
<dbReference type="GO" id="GO:0000287">
    <property type="term" value="F:magnesium ion binding"/>
    <property type="evidence" value="ECO:0007669"/>
    <property type="project" value="UniProtKB-UniRule"/>
</dbReference>
<dbReference type="InterPro" id="IPR050556">
    <property type="entry name" value="Type_II_TA_system_RNase"/>
</dbReference>
<comment type="function">
    <text evidence="8">Toxic component of a toxin-antitoxin (TA) system. An RNase.</text>
</comment>
<gene>
    <name evidence="8" type="primary">vapC</name>
    <name evidence="10" type="ORF">A2519_06575</name>
</gene>
<sequence length="132" mass="15223">MTYLLDTNILIYWTKGVPSVVENIVSRGFKTLAASIISRSELYYGAYRSHHVEKNLQTIKHLSEEIRFLPLNEDIERQYGKLKTSLRREANLIDDFDILIAATAIINGCILVTNNVQHFSRIAELKIENWLT</sequence>